<gene>
    <name evidence="3" type="ORF">Pla111_16690</name>
</gene>
<keyword evidence="2" id="KW-0812">Transmembrane</keyword>
<evidence type="ECO:0000256" key="1">
    <source>
        <dbReference type="SAM" id="MobiDB-lite"/>
    </source>
</evidence>
<protein>
    <submittedName>
        <fullName evidence="3">Uncharacterized protein</fullName>
    </submittedName>
</protein>
<dbReference type="AlphaFoldDB" id="A0A5C5W8J6"/>
<proteinExistence type="predicted"/>
<dbReference type="Proteomes" id="UP000318995">
    <property type="component" value="Unassembled WGS sequence"/>
</dbReference>
<evidence type="ECO:0000256" key="2">
    <source>
        <dbReference type="SAM" id="Phobius"/>
    </source>
</evidence>
<name>A0A5C5W8J6_9BACT</name>
<keyword evidence="2" id="KW-0472">Membrane</keyword>
<feature type="region of interest" description="Disordered" evidence="1">
    <location>
        <begin position="120"/>
        <end position="146"/>
    </location>
</feature>
<reference evidence="3 4" key="1">
    <citation type="submission" date="2019-02" db="EMBL/GenBank/DDBJ databases">
        <title>Deep-cultivation of Planctomycetes and their phenomic and genomic characterization uncovers novel biology.</title>
        <authorList>
            <person name="Wiegand S."/>
            <person name="Jogler M."/>
            <person name="Boedeker C."/>
            <person name="Pinto D."/>
            <person name="Vollmers J."/>
            <person name="Rivas-Marin E."/>
            <person name="Kohn T."/>
            <person name="Peeters S.H."/>
            <person name="Heuer A."/>
            <person name="Rast P."/>
            <person name="Oberbeckmann S."/>
            <person name="Bunk B."/>
            <person name="Jeske O."/>
            <person name="Meyerdierks A."/>
            <person name="Storesund J.E."/>
            <person name="Kallscheuer N."/>
            <person name="Luecker S."/>
            <person name="Lage O.M."/>
            <person name="Pohl T."/>
            <person name="Merkel B.J."/>
            <person name="Hornburger P."/>
            <person name="Mueller R.-W."/>
            <person name="Bruemmer F."/>
            <person name="Labrenz M."/>
            <person name="Spormann A.M."/>
            <person name="Op Den Camp H."/>
            <person name="Overmann J."/>
            <person name="Amann R."/>
            <person name="Jetten M.S.M."/>
            <person name="Mascher T."/>
            <person name="Medema M.H."/>
            <person name="Devos D.P."/>
            <person name="Kaster A.-K."/>
            <person name="Ovreas L."/>
            <person name="Rohde M."/>
            <person name="Galperin M.Y."/>
            <person name="Jogler C."/>
        </authorList>
    </citation>
    <scope>NUCLEOTIDE SEQUENCE [LARGE SCALE GENOMIC DNA]</scope>
    <source>
        <strain evidence="3 4">Pla111</strain>
    </source>
</reference>
<dbReference type="PROSITE" id="PS51257">
    <property type="entry name" value="PROKAR_LIPOPROTEIN"/>
    <property type="match status" value="1"/>
</dbReference>
<dbReference type="EMBL" id="SJPH01000003">
    <property type="protein sequence ID" value="TWT46573.1"/>
    <property type="molecule type" value="Genomic_DNA"/>
</dbReference>
<feature type="transmembrane region" description="Helical" evidence="2">
    <location>
        <begin position="12"/>
        <end position="34"/>
    </location>
</feature>
<sequence>MWRDGPRNGPFSTALFLTLGLVISTGGCGSLLMVDKLETKHESPLRAARASSDAVTLDIFWANLPAEGPEFDRQLWRFVQEDRIDPERRSALLGNGLRAGVVGGAPPEVIVRLLDPLGRRRHQTDSGEAATPAPDEKESGLGEQTGVRGRTMAVRPGEPVTLLASQVYEEAIVLEADLTGSTFRNAQAVYRLRVDRGDDGAYAVGLTPELHLGSPRAEWVRDETSMIAFQKMEREKRVYDELRVAAPLVVGEMLLVTSLPDCAGQLGPYFHQADQGPTGHRKAILIRLTQAPPDPAFGAPRDPGLGG</sequence>
<evidence type="ECO:0000313" key="3">
    <source>
        <dbReference type="EMBL" id="TWT46573.1"/>
    </source>
</evidence>
<keyword evidence="2" id="KW-1133">Transmembrane helix</keyword>
<evidence type="ECO:0000313" key="4">
    <source>
        <dbReference type="Proteomes" id="UP000318995"/>
    </source>
</evidence>
<organism evidence="3 4">
    <name type="scientific">Botrimarina hoheduenensis</name>
    <dbReference type="NCBI Taxonomy" id="2528000"/>
    <lineage>
        <taxon>Bacteria</taxon>
        <taxon>Pseudomonadati</taxon>
        <taxon>Planctomycetota</taxon>
        <taxon>Planctomycetia</taxon>
        <taxon>Pirellulales</taxon>
        <taxon>Lacipirellulaceae</taxon>
        <taxon>Botrimarina</taxon>
    </lineage>
</organism>
<comment type="caution">
    <text evidence="3">The sequence shown here is derived from an EMBL/GenBank/DDBJ whole genome shotgun (WGS) entry which is preliminary data.</text>
</comment>
<keyword evidence="4" id="KW-1185">Reference proteome</keyword>
<accession>A0A5C5W8J6</accession>